<gene>
    <name evidence="1" type="ORF">PSON_ATCC_30995.1.T0750005</name>
</gene>
<evidence type="ECO:0000313" key="1">
    <source>
        <dbReference type="EMBL" id="CAD8100925.1"/>
    </source>
</evidence>
<dbReference type="AlphaFoldDB" id="A0A8S1PD02"/>
<accession>A0A8S1PD02</accession>
<proteinExistence type="predicted"/>
<reference evidence="1" key="1">
    <citation type="submission" date="2021-01" db="EMBL/GenBank/DDBJ databases">
        <authorList>
            <consortium name="Genoscope - CEA"/>
            <person name="William W."/>
        </authorList>
    </citation>
    <scope>NUCLEOTIDE SEQUENCE</scope>
</reference>
<organism evidence="1 2">
    <name type="scientific">Paramecium sonneborni</name>
    <dbReference type="NCBI Taxonomy" id="65129"/>
    <lineage>
        <taxon>Eukaryota</taxon>
        <taxon>Sar</taxon>
        <taxon>Alveolata</taxon>
        <taxon>Ciliophora</taxon>
        <taxon>Intramacronucleata</taxon>
        <taxon>Oligohymenophorea</taxon>
        <taxon>Peniculida</taxon>
        <taxon>Parameciidae</taxon>
        <taxon>Paramecium</taxon>
    </lineage>
</organism>
<dbReference type="Proteomes" id="UP000692954">
    <property type="component" value="Unassembled WGS sequence"/>
</dbReference>
<protein>
    <submittedName>
        <fullName evidence="1">Uncharacterized protein</fullName>
    </submittedName>
</protein>
<name>A0A8S1PD02_9CILI</name>
<evidence type="ECO:0000313" key="2">
    <source>
        <dbReference type="Proteomes" id="UP000692954"/>
    </source>
</evidence>
<keyword evidence="2" id="KW-1185">Reference proteome</keyword>
<sequence>MRQEEEDINDFIQIFYVDIQNINSVFNWKDLKGFGQIQSFISKFTKNLLDFSNQLDKSIAQAKNNGEKFFKIIGEDQIIQDISIFKLIGIFINQGQFIRDQRVGQYFINYRDQEEELNRNIIIIIDHIFNYYNQALYLDKTEQQTRGYGLNDEKHYQLAIKSCEKIFERTAHHHALYRKCNYLYLKHGLLYI</sequence>
<comment type="caution">
    <text evidence="1">The sequence shown here is derived from an EMBL/GenBank/DDBJ whole genome shotgun (WGS) entry which is preliminary data.</text>
</comment>
<dbReference type="EMBL" id="CAJJDN010000075">
    <property type="protein sequence ID" value="CAD8100925.1"/>
    <property type="molecule type" value="Genomic_DNA"/>
</dbReference>